<dbReference type="GO" id="GO:0009103">
    <property type="term" value="P:lipopolysaccharide biosynthetic process"/>
    <property type="evidence" value="ECO:0007669"/>
    <property type="project" value="TreeGrafter"/>
</dbReference>
<sequence length="394" mass="44651">MKRVLLLCNKVPFPPRDGSTIAMASTIRSLIHAGAEVTVLALNTAKHKVVDFSAVDKPDGVNWNIIDVNTSPSFTGLLSNTLFSTNSYMVTRFDRKDVRRKLRRILESEAFDAALIEGLFMMPYSDEFTERKIPVYMRAHNVEHQIWERHIQREKSVLRKAILKIQNRRLKKYETSSLSEVKAVLPITDVDAQWFLKSLNESQVYTLPCGINPESYPNYPSSTPDVFHIGAMDWLPNVDGIKWFAQKVWPELMKINRESSFHLAGRQSDTLGIHRPELGFFVEGQVRSAEKFYEKHGIFVVPLLSGSGMRIKVLEAMAYGKAIIGTTIAVEGIPIESGVHGIIADQPREFAKAIDKLIVDSELRLELGKNARKLVQEKYDEHVLGVNLLNFMAR</sequence>
<organism evidence="2 3">
    <name type="scientific">Phaeocystidibacter luteus</name>
    <dbReference type="NCBI Taxonomy" id="911197"/>
    <lineage>
        <taxon>Bacteria</taxon>
        <taxon>Pseudomonadati</taxon>
        <taxon>Bacteroidota</taxon>
        <taxon>Flavobacteriia</taxon>
        <taxon>Flavobacteriales</taxon>
        <taxon>Phaeocystidibacteraceae</taxon>
        <taxon>Phaeocystidibacter</taxon>
    </lineage>
</organism>
<dbReference type="PANTHER" id="PTHR46401:SF2">
    <property type="entry name" value="GLYCOSYLTRANSFERASE WBBK-RELATED"/>
    <property type="match status" value="1"/>
</dbReference>
<dbReference type="OrthoDB" id="1059846at2"/>
<dbReference type="EMBL" id="WBVO01000001">
    <property type="protein sequence ID" value="KAB2814276.1"/>
    <property type="molecule type" value="Genomic_DNA"/>
</dbReference>
<proteinExistence type="predicted"/>
<accession>A0A6N6RIR1</accession>
<gene>
    <name evidence="2" type="ORF">F8C67_00670</name>
</gene>
<dbReference type="RefSeq" id="WP_151665857.1">
    <property type="nucleotide sequence ID" value="NZ_WBVO01000001.1"/>
</dbReference>
<comment type="caution">
    <text evidence="2">The sequence shown here is derived from an EMBL/GenBank/DDBJ whole genome shotgun (WGS) entry which is preliminary data.</text>
</comment>
<evidence type="ECO:0000256" key="1">
    <source>
        <dbReference type="ARBA" id="ARBA00022679"/>
    </source>
</evidence>
<dbReference type="SUPFAM" id="SSF53756">
    <property type="entry name" value="UDP-Glycosyltransferase/glycogen phosphorylase"/>
    <property type="match status" value="1"/>
</dbReference>
<dbReference type="GO" id="GO:0016757">
    <property type="term" value="F:glycosyltransferase activity"/>
    <property type="evidence" value="ECO:0007669"/>
    <property type="project" value="TreeGrafter"/>
</dbReference>
<dbReference type="Pfam" id="PF13692">
    <property type="entry name" value="Glyco_trans_1_4"/>
    <property type="match status" value="1"/>
</dbReference>
<name>A0A6N6RIR1_9FLAO</name>
<keyword evidence="3" id="KW-1185">Reference proteome</keyword>
<evidence type="ECO:0000313" key="2">
    <source>
        <dbReference type="EMBL" id="KAB2814276.1"/>
    </source>
</evidence>
<dbReference type="CDD" id="cd03801">
    <property type="entry name" value="GT4_PimA-like"/>
    <property type="match status" value="1"/>
</dbReference>
<dbReference type="AlphaFoldDB" id="A0A6N6RIR1"/>
<reference evidence="2 3" key="1">
    <citation type="submission" date="2019-09" db="EMBL/GenBank/DDBJ databases">
        <title>Genomes of family Cryomorphaceae.</title>
        <authorList>
            <person name="Bowman J.P."/>
        </authorList>
    </citation>
    <scope>NUCLEOTIDE SEQUENCE [LARGE SCALE GENOMIC DNA]</scope>
    <source>
        <strain evidence="2 3">LMG 25704</strain>
    </source>
</reference>
<protein>
    <submittedName>
        <fullName evidence="2">Glycosyltransferase</fullName>
    </submittedName>
</protein>
<keyword evidence="1 2" id="KW-0808">Transferase</keyword>
<dbReference type="PANTHER" id="PTHR46401">
    <property type="entry name" value="GLYCOSYLTRANSFERASE WBBK-RELATED"/>
    <property type="match status" value="1"/>
</dbReference>
<dbReference type="Gene3D" id="3.40.50.2000">
    <property type="entry name" value="Glycogen Phosphorylase B"/>
    <property type="match status" value="2"/>
</dbReference>
<evidence type="ECO:0000313" key="3">
    <source>
        <dbReference type="Proteomes" id="UP000468650"/>
    </source>
</evidence>
<dbReference type="Proteomes" id="UP000468650">
    <property type="component" value="Unassembled WGS sequence"/>
</dbReference>